<dbReference type="Gene3D" id="3.90.190.10">
    <property type="entry name" value="Protein tyrosine phosphatase superfamily"/>
    <property type="match status" value="1"/>
</dbReference>
<dbReference type="PROSITE" id="PS50056">
    <property type="entry name" value="TYR_PHOSPHATASE_2"/>
    <property type="match status" value="1"/>
</dbReference>
<evidence type="ECO:0000259" key="5">
    <source>
        <dbReference type="PROSITE" id="PS50054"/>
    </source>
</evidence>
<evidence type="ECO:0000256" key="2">
    <source>
        <dbReference type="ARBA" id="ARBA00022801"/>
    </source>
</evidence>
<dbReference type="Pfam" id="PF00782">
    <property type="entry name" value="DSPc"/>
    <property type="match status" value="1"/>
</dbReference>
<dbReference type="InterPro" id="IPR052103">
    <property type="entry name" value="Dual_spec_Phospatases"/>
</dbReference>
<dbReference type="GO" id="GO:0004721">
    <property type="term" value="F:phosphoprotein phosphatase activity"/>
    <property type="evidence" value="ECO:0007669"/>
    <property type="project" value="UniProtKB-KW"/>
</dbReference>
<feature type="region of interest" description="Disordered" evidence="4">
    <location>
        <begin position="175"/>
        <end position="199"/>
    </location>
</feature>
<evidence type="ECO:0000313" key="8">
    <source>
        <dbReference type="Proteomes" id="UP000594342"/>
    </source>
</evidence>
<dbReference type="SMART" id="SM00195">
    <property type="entry name" value="DSPc"/>
    <property type="match status" value="1"/>
</dbReference>
<feature type="compositionally biased region" description="Basic and acidic residues" evidence="4">
    <location>
        <begin position="184"/>
        <end position="199"/>
    </location>
</feature>
<dbReference type="PANTHER" id="PTHR45961">
    <property type="entry name" value="IP21249P"/>
    <property type="match status" value="1"/>
</dbReference>
<dbReference type="InterPro" id="IPR020422">
    <property type="entry name" value="TYR_PHOSPHATASE_DUAL_dom"/>
</dbReference>
<keyword evidence="2" id="KW-0378">Hydrolase</keyword>
<gene>
    <name evidence="7" type="ORF">YASMINEVIRUS_1520</name>
</gene>
<dbReference type="InterPro" id="IPR000340">
    <property type="entry name" value="Dual-sp_phosphatase_cat-dom"/>
</dbReference>
<comment type="caution">
    <text evidence="7">The sequence shown here is derived from an EMBL/GenBank/DDBJ whole genome shotgun (WGS) entry which is preliminary data.</text>
</comment>
<evidence type="ECO:0000259" key="6">
    <source>
        <dbReference type="PROSITE" id="PS50056"/>
    </source>
</evidence>
<dbReference type="Proteomes" id="UP000594342">
    <property type="component" value="Unassembled WGS sequence"/>
</dbReference>
<proteinExistence type="inferred from homology"/>
<dbReference type="PROSITE" id="PS50054">
    <property type="entry name" value="TYR_PHOSPHATASE_DUAL"/>
    <property type="match status" value="1"/>
</dbReference>
<keyword evidence="3" id="KW-0904">Protein phosphatase</keyword>
<keyword evidence="8" id="KW-1185">Reference proteome</keyword>
<dbReference type="EMBL" id="UPSH01000002">
    <property type="protein sequence ID" value="VBB18988.1"/>
    <property type="molecule type" value="Genomic_DNA"/>
</dbReference>
<evidence type="ECO:0000256" key="4">
    <source>
        <dbReference type="SAM" id="MobiDB-lite"/>
    </source>
</evidence>
<feature type="domain" description="Tyrosine specific protein phosphatases" evidence="6">
    <location>
        <begin position="85"/>
        <end position="148"/>
    </location>
</feature>
<accession>A0A5K0UAE3</accession>
<name>A0A5K0UAE3_9VIRU</name>
<dbReference type="InterPro" id="IPR000387">
    <property type="entry name" value="Tyr_Pase_dom"/>
</dbReference>
<organism evidence="7 8">
    <name type="scientific">Yasminevirus sp. GU-2018</name>
    <dbReference type="NCBI Taxonomy" id="2420051"/>
    <lineage>
        <taxon>Viruses</taxon>
        <taxon>Varidnaviria</taxon>
        <taxon>Bamfordvirae</taxon>
        <taxon>Nucleocytoviricota</taxon>
        <taxon>Megaviricetes</taxon>
        <taxon>Imitervirales</taxon>
        <taxon>Mimiviridae</taxon>
        <taxon>Klosneuvirinae</taxon>
        <taxon>Yasminevirus</taxon>
        <taxon>Yasminevirus saudimassiliense</taxon>
    </lineage>
</organism>
<dbReference type="CDD" id="cd14498">
    <property type="entry name" value="DSP"/>
    <property type="match status" value="1"/>
</dbReference>
<evidence type="ECO:0000256" key="3">
    <source>
        <dbReference type="ARBA" id="ARBA00022912"/>
    </source>
</evidence>
<dbReference type="SUPFAM" id="SSF52799">
    <property type="entry name" value="(Phosphotyrosine protein) phosphatases II"/>
    <property type="match status" value="1"/>
</dbReference>
<comment type="similarity">
    <text evidence="1">Belongs to the protein-tyrosine phosphatase family. Non-receptor class dual specificity subfamily.</text>
</comment>
<protein>
    <submittedName>
        <fullName evidence="7">Dual specificity protein phosphatase 9</fullName>
    </submittedName>
</protein>
<dbReference type="InterPro" id="IPR029021">
    <property type="entry name" value="Prot-tyrosine_phosphatase-like"/>
</dbReference>
<reference evidence="7 8" key="1">
    <citation type="submission" date="2018-10" db="EMBL/GenBank/DDBJ databases">
        <authorList>
            <consortium name="IHU Genomes"/>
        </authorList>
    </citation>
    <scope>NUCLEOTIDE SEQUENCE [LARGE SCALE GENOMIC DNA]</scope>
    <source>
        <strain evidence="7 8">A1</strain>
    </source>
</reference>
<dbReference type="PANTHER" id="PTHR45961:SF6">
    <property type="entry name" value="IP21249P"/>
    <property type="match status" value="1"/>
</dbReference>
<sequence length="199" mass="23021">MPNFFYSLIHSSNTCDINHIGDGIFVSNWFSSVTEKTIRDFEIKWVINLSEKQKSNSELQLYQKLGIKYYHYPTSDKVENLLATQTMFRRAETALNEISPSDPDNRCLIHCTGGRSRSCAFVIYYLMRKFKKSYDVVYKLVETARPSIKLGPGVQKLLYDYESAKVSEIATFGRETKKKNTKKSRNDTNSDKLAELLDR</sequence>
<evidence type="ECO:0000256" key="1">
    <source>
        <dbReference type="ARBA" id="ARBA00008601"/>
    </source>
</evidence>
<feature type="domain" description="Tyrosine-protein phosphatase" evidence="5">
    <location>
        <begin position="16"/>
        <end position="167"/>
    </location>
</feature>
<evidence type="ECO:0000313" key="7">
    <source>
        <dbReference type="EMBL" id="VBB18988.1"/>
    </source>
</evidence>